<dbReference type="RefSeq" id="WP_344417794.1">
    <property type="nucleotide sequence ID" value="NZ_BAAAQK010000009.1"/>
</dbReference>
<dbReference type="SUPFAM" id="SSF56601">
    <property type="entry name" value="beta-lactamase/transpeptidase-like"/>
    <property type="match status" value="1"/>
</dbReference>
<comment type="caution">
    <text evidence="2">The sequence shown here is derived from an EMBL/GenBank/DDBJ whole genome shotgun (WGS) entry which is preliminary data.</text>
</comment>
<name>A0ABN2N542_9PSEU</name>
<feature type="region of interest" description="Disordered" evidence="1">
    <location>
        <begin position="84"/>
        <end position="114"/>
    </location>
</feature>
<dbReference type="EMBL" id="BAAAQK010000009">
    <property type="protein sequence ID" value="GAA1851636.1"/>
    <property type="molecule type" value="Genomic_DNA"/>
</dbReference>
<dbReference type="Gene3D" id="3.40.710.10">
    <property type="entry name" value="DD-peptidase/beta-lactamase superfamily"/>
    <property type="match status" value="1"/>
</dbReference>
<sequence>MVAPETRVVGGGLHPALAAIGNLPAGDDENSAAWRAAEFPAVNGHATARGRATIYGALANGGLSGEHHLVGAATIDRMREIQGTDDDLISGGGGGVGGRPPGALASSIRRSLTG</sequence>
<dbReference type="InterPro" id="IPR012338">
    <property type="entry name" value="Beta-lactam/transpept-like"/>
</dbReference>
<feature type="compositionally biased region" description="Gly residues" evidence="1">
    <location>
        <begin position="90"/>
        <end position="100"/>
    </location>
</feature>
<evidence type="ECO:0000256" key="1">
    <source>
        <dbReference type="SAM" id="MobiDB-lite"/>
    </source>
</evidence>
<evidence type="ECO:0000313" key="3">
    <source>
        <dbReference type="Proteomes" id="UP001500449"/>
    </source>
</evidence>
<proteinExistence type="predicted"/>
<evidence type="ECO:0000313" key="2">
    <source>
        <dbReference type="EMBL" id="GAA1851636.1"/>
    </source>
</evidence>
<protein>
    <submittedName>
        <fullName evidence="2">Uncharacterized protein</fullName>
    </submittedName>
</protein>
<accession>A0ABN2N542</accession>
<dbReference type="Proteomes" id="UP001500449">
    <property type="component" value="Unassembled WGS sequence"/>
</dbReference>
<gene>
    <name evidence="2" type="ORF">GCM10009836_34540</name>
</gene>
<keyword evidence="3" id="KW-1185">Reference proteome</keyword>
<reference evidence="2 3" key="1">
    <citation type="journal article" date="2019" name="Int. J. Syst. Evol. Microbiol.">
        <title>The Global Catalogue of Microorganisms (GCM) 10K type strain sequencing project: providing services to taxonomists for standard genome sequencing and annotation.</title>
        <authorList>
            <consortium name="The Broad Institute Genomics Platform"/>
            <consortium name="The Broad Institute Genome Sequencing Center for Infectious Disease"/>
            <person name="Wu L."/>
            <person name="Ma J."/>
        </authorList>
    </citation>
    <scope>NUCLEOTIDE SEQUENCE [LARGE SCALE GENOMIC DNA]</scope>
    <source>
        <strain evidence="2 3">JCM 16009</strain>
    </source>
</reference>
<organism evidence="2 3">
    <name type="scientific">Pseudonocardia ailaonensis</name>
    <dbReference type="NCBI Taxonomy" id="367279"/>
    <lineage>
        <taxon>Bacteria</taxon>
        <taxon>Bacillati</taxon>
        <taxon>Actinomycetota</taxon>
        <taxon>Actinomycetes</taxon>
        <taxon>Pseudonocardiales</taxon>
        <taxon>Pseudonocardiaceae</taxon>
        <taxon>Pseudonocardia</taxon>
    </lineage>
</organism>